<protein>
    <submittedName>
        <fullName evidence="1">Uncharacterized protein</fullName>
    </submittedName>
</protein>
<gene>
    <name evidence="1" type="ORF">SAMN06265361_103404</name>
</gene>
<dbReference type="AlphaFoldDB" id="A0AA45WPB4"/>
<dbReference type="RefSeq" id="WP_022738459.1">
    <property type="nucleotide sequence ID" value="NZ_FXTU01000003.1"/>
</dbReference>
<reference evidence="1" key="1">
    <citation type="submission" date="2017-05" db="EMBL/GenBank/DDBJ databases">
        <authorList>
            <person name="Varghese N."/>
            <person name="Submissions S."/>
        </authorList>
    </citation>
    <scope>NUCLEOTIDE SEQUENCE</scope>
    <source>
        <strain evidence="1">DSM 45262</strain>
    </source>
</reference>
<accession>A0AA45WPB4</accession>
<sequence>MHVVRTLALPRVGRVGGVLHSRFRTPDRWFNQDDNVHRLRLLVHFRKPHLER</sequence>
<evidence type="ECO:0000313" key="1">
    <source>
        <dbReference type="EMBL" id="SMP20626.1"/>
    </source>
</evidence>
<dbReference type="Proteomes" id="UP001157946">
    <property type="component" value="Unassembled WGS sequence"/>
</dbReference>
<dbReference type="EMBL" id="FXTU01000003">
    <property type="protein sequence ID" value="SMP20626.1"/>
    <property type="molecule type" value="Genomic_DNA"/>
</dbReference>
<name>A0AA45WPB4_9BACL</name>
<evidence type="ECO:0000313" key="2">
    <source>
        <dbReference type="Proteomes" id="UP001157946"/>
    </source>
</evidence>
<keyword evidence="2" id="KW-1185">Reference proteome</keyword>
<comment type="caution">
    <text evidence="1">The sequence shown here is derived from an EMBL/GenBank/DDBJ whole genome shotgun (WGS) entry which is preliminary data.</text>
</comment>
<organism evidence="1 2">
    <name type="scientific">Laceyella tengchongensis</name>
    <dbReference type="NCBI Taxonomy" id="574699"/>
    <lineage>
        <taxon>Bacteria</taxon>
        <taxon>Bacillati</taxon>
        <taxon>Bacillota</taxon>
        <taxon>Bacilli</taxon>
        <taxon>Bacillales</taxon>
        <taxon>Thermoactinomycetaceae</taxon>
        <taxon>Laceyella</taxon>
    </lineage>
</organism>
<proteinExistence type="predicted"/>